<evidence type="ECO:0000313" key="2">
    <source>
        <dbReference type="Proteomes" id="UP000043107"/>
    </source>
</evidence>
<reference evidence="1 2" key="1">
    <citation type="submission" date="2014-09" db="EMBL/GenBank/DDBJ databases">
        <authorList>
            <person name="Bertelli C."/>
        </authorList>
    </citation>
    <scope>NUCLEOTIDE SEQUENCE [LARGE SCALE GENOMIC DNA]</scope>
    <source>
        <strain evidence="1 2">BIC1401111250</strain>
    </source>
</reference>
<gene>
    <name evidence="1" type="ORF">BLIC_c01065</name>
</gene>
<sequence length="43" mass="5023">MEPYTAGTTEKINLVGKFFIVADIWNCYNMDMKEATHLKLQKE</sequence>
<organism evidence="1 2">
    <name type="scientific">Bifidobacterium longum subsp. infantis</name>
    <dbReference type="NCBI Taxonomy" id="1682"/>
    <lineage>
        <taxon>Bacteria</taxon>
        <taxon>Bacillati</taxon>
        <taxon>Actinomycetota</taxon>
        <taxon>Actinomycetes</taxon>
        <taxon>Bifidobacteriales</taxon>
        <taxon>Bifidobacteriaceae</taxon>
        <taxon>Bifidobacterium</taxon>
    </lineage>
</organism>
<proteinExistence type="predicted"/>
<comment type="caution">
    <text evidence="1">The sequence shown here is derived from an EMBL/GenBank/DDBJ whole genome shotgun (WGS) entry which is preliminary data.</text>
</comment>
<dbReference type="EMBL" id="CCWP01000021">
    <property type="protein sequence ID" value="CEF00612.1"/>
    <property type="molecule type" value="Genomic_DNA"/>
</dbReference>
<protein>
    <submittedName>
        <fullName evidence="1">Uncharacterized protein</fullName>
    </submittedName>
</protein>
<name>A0ABP1X559_BIFLI</name>
<accession>A0ABP1X559</accession>
<evidence type="ECO:0000313" key="1">
    <source>
        <dbReference type="EMBL" id="CEF00612.1"/>
    </source>
</evidence>
<dbReference type="Proteomes" id="UP000043107">
    <property type="component" value="Unassembled WGS sequence"/>
</dbReference>
<keyword evidence="2" id="KW-1185">Reference proteome</keyword>